<protein>
    <submittedName>
        <fullName evidence="2">Uncharacterized protein</fullName>
    </submittedName>
</protein>
<evidence type="ECO:0000313" key="2">
    <source>
        <dbReference type="EMBL" id="OCH91469.1"/>
    </source>
</evidence>
<dbReference type="PANTHER" id="PTHR33266:SF1">
    <property type="entry name" value="F-BOX DOMAIN-CONTAINING PROTEIN"/>
    <property type="match status" value="1"/>
</dbReference>
<sequence length="586" mass="65974">MSEASLPRKRPLTSTTATPSHTNKTPRLESSHETSPVTFLWNTVPDIDTEQQHNLWDEKVIKEIPQVEPEEVKNDGLLASFILHTALQEPRGAYDMKKSTLMEVVGTCQKNIELREAVADAVRTKSFRRFRCLKHFRAPLPSQCPYVDVPELPASTDEQKGAVYAEPCAGEVDEADEALYQYIVVHSDPGVYYRLTPVLQASGSGRSRLIDRLSATRFVIPLNIGEGDFPPADSALRDWILKEIYQGPNCVTKGKHVIQPGLLHINKFFCTFLIALFRTTVTLLRHGIRNLIENETMLDHTEKTTALESFPISAAAQFRMYMTIGQKVGKPSILRERFYQDVMDAADALMVPGQASLLETNKERDVALQASARDLLDTLVDVGHLTPDDIKPRGLAPPPPRVIISFDNADKMTEVLIDEDGQPRSGMFSFLSAFRTLKEMPLSSTFVTSSWYLFGLPPPKISNFNTAIFYHFMPFCALGLDDMAVSDKYVADGTWTLEKVTRREYWVKLGRPLWAARFLHGSEDAKASLIDFAVHKLLGGSKTYRYSMSNLTHGERMAILATRLPLDFKPTPRTFIYRTDTELQQV</sequence>
<dbReference type="Proteomes" id="UP000250043">
    <property type="component" value="Unassembled WGS sequence"/>
</dbReference>
<proteinExistence type="predicted"/>
<dbReference type="EMBL" id="KV722384">
    <property type="protein sequence ID" value="OCH91469.1"/>
    <property type="molecule type" value="Genomic_DNA"/>
</dbReference>
<gene>
    <name evidence="2" type="ORF">OBBRIDRAFT_834132</name>
</gene>
<dbReference type="OrthoDB" id="107110at2759"/>
<evidence type="ECO:0000256" key="1">
    <source>
        <dbReference type="SAM" id="MobiDB-lite"/>
    </source>
</evidence>
<dbReference type="PANTHER" id="PTHR33266">
    <property type="entry name" value="CHROMOSOME 15, WHOLE GENOME SHOTGUN SEQUENCE"/>
    <property type="match status" value="1"/>
</dbReference>
<feature type="region of interest" description="Disordered" evidence="1">
    <location>
        <begin position="1"/>
        <end position="35"/>
    </location>
</feature>
<organism evidence="2 3">
    <name type="scientific">Obba rivulosa</name>
    <dbReference type="NCBI Taxonomy" id="1052685"/>
    <lineage>
        <taxon>Eukaryota</taxon>
        <taxon>Fungi</taxon>
        <taxon>Dikarya</taxon>
        <taxon>Basidiomycota</taxon>
        <taxon>Agaricomycotina</taxon>
        <taxon>Agaricomycetes</taxon>
        <taxon>Polyporales</taxon>
        <taxon>Gelatoporiaceae</taxon>
        <taxon>Obba</taxon>
    </lineage>
</organism>
<evidence type="ECO:0000313" key="3">
    <source>
        <dbReference type="Proteomes" id="UP000250043"/>
    </source>
</evidence>
<accession>A0A8E2B060</accession>
<reference evidence="2 3" key="1">
    <citation type="submission" date="2016-07" db="EMBL/GenBank/DDBJ databases">
        <title>Draft genome of the white-rot fungus Obba rivulosa 3A-2.</title>
        <authorList>
            <consortium name="DOE Joint Genome Institute"/>
            <person name="Miettinen O."/>
            <person name="Riley R."/>
            <person name="Acob R."/>
            <person name="Barry K."/>
            <person name="Cullen D."/>
            <person name="De Vries R."/>
            <person name="Hainaut M."/>
            <person name="Hatakka A."/>
            <person name="Henrissat B."/>
            <person name="Hilden K."/>
            <person name="Kuo R."/>
            <person name="Labutti K."/>
            <person name="Lipzen A."/>
            <person name="Makela M.R."/>
            <person name="Sandor L."/>
            <person name="Spatafora J.W."/>
            <person name="Grigoriev I.V."/>
            <person name="Hibbett D.S."/>
        </authorList>
    </citation>
    <scope>NUCLEOTIDE SEQUENCE [LARGE SCALE GENOMIC DNA]</scope>
    <source>
        <strain evidence="2 3">3A-2</strain>
    </source>
</reference>
<dbReference type="AlphaFoldDB" id="A0A8E2B060"/>
<feature type="compositionally biased region" description="Polar residues" evidence="1">
    <location>
        <begin position="12"/>
        <end position="25"/>
    </location>
</feature>
<keyword evidence="3" id="KW-1185">Reference proteome</keyword>
<name>A0A8E2B060_9APHY</name>